<feature type="signal peptide" evidence="1">
    <location>
        <begin position="1"/>
        <end position="20"/>
    </location>
</feature>
<gene>
    <name evidence="2" type="ORF">PHPALM_15340</name>
</gene>
<reference evidence="2 3" key="1">
    <citation type="journal article" date="2017" name="Genome Biol. Evol.">
        <title>Phytophthora megakarya and P. palmivora, closely related causal agents of cacao black pod rot, underwent increases in genome sizes and gene numbers by different mechanisms.</title>
        <authorList>
            <person name="Ali S.S."/>
            <person name="Shao J."/>
            <person name="Lary D.J."/>
            <person name="Kronmiller B."/>
            <person name="Shen D."/>
            <person name="Strem M.D."/>
            <person name="Amoako-Attah I."/>
            <person name="Akrofi A.Y."/>
            <person name="Begoude B.A."/>
            <person name="Ten Hoopen G.M."/>
            <person name="Coulibaly K."/>
            <person name="Kebe B.I."/>
            <person name="Melnick R.L."/>
            <person name="Guiltinan M.J."/>
            <person name="Tyler B.M."/>
            <person name="Meinhardt L.W."/>
            <person name="Bailey B.A."/>
        </authorList>
    </citation>
    <scope>NUCLEOTIDE SEQUENCE [LARGE SCALE GENOMIC DNA]</scope>
    <source>
        <strain evidence="3">sbr112.9</strain>
    </source>
</reference>
<comment type="caution">
    <text evidence="2">The sequence shown here is derived from an EMBL/GenBank/DDBJ whole genome shotgun (WGS) entry which is preliminary data.</text>
</comment>
<name>A0A2P4XSK5_9STRA</name>
<sequence>MHLHSVVLAIIITFVVSTNASPVITTDTVRATHSKALQPNYPILKHTLVDGPSLSVLKRSLRVHNTEENSDGGLKAFASEDEERGIFQKVKFWWWLKRNMNPKKLHTKFGLDGLELAARDHPKFKEYLAFSSHAGLTS</sequence>
<keyword evidence="1" id="KW-0732">Signal</keyword>
<evidence type="ECO:0000256" key="1">
    <source>
        <dbReference type="SAM" id="SignalP"/>
    </source>
</evidence>
<dbReference type="EMBL" id="NCKW01008180">
    <property type="protein sequence ID" value="POM68497.1"/>
    <property type="molecule type" value="Genomic_DNA"/>
</dbReference>
<keyword evidence="3" id="KW-1185">Reference proteome</keyword>
<evidence type="ECO:0000313" key="3">
    <source>
        <dbReference type="Proteomes" id="UP000237271"/>
    </source>
</evidence>
<dbReference type="Proteomes" id="UP000237271">
    <property type="component" value="Unassembled WGS sequence"/>
</dbReference>
<evidence type="ECO:0000313" key="2">
    <source>
        <dbReference type="EMBL" id="POM68497.1"/>
    </source>
</evidence>
<proteinExistence type="predicted"/>
<feature type="chain" id="PRO_5015122303" evidence="1">
    <location>
        <begin position="21"/>
        <end position="138"/>
    </location>
</feature>
<accession>A0A2P4XSK5</accession>
<protein>
    <submittedName>
        <fullName evidence="2">Avirulence protein (Avh)</fullName>
    </submittedName>
</protein>
<dbReference type="AlphaFoldDB" id="A0A2P4XSK5"/>
<organism evidence="2 3">
    <name type="scientific">Phytophthora palmivora</name>
    <dbReference type="NCBI Taxonomy" id="4796"/>
    <lineage>
        <taxon>Eukaryota</taxon>
        <taxon>Sar</taxon>
        <taxon>Stramenopiles</taxon>
        <taxon>Oomycota</taxon>
        <taxon>Peronosporomycetes</taxon>
        <taxon>Peronosporales</taxon>
        <taxon>Peronosporaceae</taxon>
        <taxon>Phytophthora</taxon>
    </lineage>
</organism>